<dbReference type="Proteomes" id="UP000010077">
    <property type="component" value="Chromosome"/>
</dbReference>
<dbReference type="HOGENOM" id="CLU_3286527_0_0_5"/>
<gene>
    <name evidence="1" type="ORF">A1OE_102</name>
</gene>
<keyword evidence="2" id="KW-1185">Reference proteome</keyword>
<accession>K7Z2W4</accession>
<protein>
    <submittedName>
        <fullName evidence="1">Uncharacterized protein</fullName>
    </submittedName>
</protein>
<dbReference type="AlphaFoldDB" id="K7Z2W4"/>
<sequence>MIIKLYRFDLLEQFSLICSSHLDIINQVTKLLHFIIDIEF</sequence>
<organism evidence="1 2">
    <name type="scientific">Candidatus Endolissoclinum faulkneri L2</name>
    <dbReference type="NCBI Taxonomy" id="1193729"/>
    <lineage>
        <taxon>Bacteria</taxon>
        <taxon>Pseudomonadati</taxon>
        <taxon>Pseudomonadota</taxon>
        <taxon>Alphaproteobacteria</taxon>
        <taxon>Rhodospirillales</taxon>
        <taxon>Rhodospirillaceae</taxon>
        <taxon>Candidatus Endolissoclinum</taxon>
    </lineage>
</organism>
<dbReference type="KEGG" id="thal:A1OE_102"/>
<reference evidence="1 2" key="1">
    <citation type="journal article" date="2012" name="Proc. Natl. Acad. Sci. U.S.A.">
        <title>Genome streamlining and chemical defense in a coral reef symbiosis.</title>
        <authorList>
            <person name="Kwan J.C."/>
            <person name="Donia M.S."/>
            <person name="Han A.W."/>
            <person name="Hirose E."/>
            <person name="Haygood M.G."/>
            <person name="Schmidt E.W."/>
        </authorList>
    </citation>
    <scope>NUCLEOTIDE SEQUENCE [LARGE SCALE GENOMIC DNA]</scope>
    <source>
        <strain evidence="1 2">L2</strain>
    </source>
</reference>
<evidence type="ECO:0000313" key="1">
    <source>
        <dbReference type="EMBL" id="AFX98313.1"/>
    </source>
</evidence>
<dbReference type="EMBL" id="CP003539">
    <property type="protein sequence ID" value="AFX98313.1"/>
    <property type="molecule type" value="Genomic_DNA"/>
</dbReference>
<evidence type="ECO:0000313" key="2">
    <source>
        <dbReference type="Proteomes" id="UP000010077"/>
    </source>
</evidence>
<proteinExistence type="predicted"/>
<name>K7Z2W4_9PROT</name>